<evidence type="ECO:0000256" key="2">
    <source>
        <dbReference type="SAM" id="MobiDB-lite"/>
    </source>
</evidence>
<evidence type="ECO:0000313" key="5">
    <source>
        <dbReference type="Proteomes" id="UP001614394"/>
    </source>
</evidence>
<dbReference type="SUPFAM" id="SSF55874">
    <property type="entry name" value="ATPase domain of HSP90 chaperone/DNA topoisomerase II/histidine kinase"/>
    <property type="match status" value="1"/>
</dbReference>
<gene>
    <name evidence="4" type="ORF">ACIGXA_15610</name>
</gene>
<evidence type="ECO:0000256" key="1">
    <source>
        <dbReference type="ARBA" id="ARBA00022527"/>
    </source>
</evidence>
<comment type="caution">
    <text evidence="4">The sequence shown here is derived from an EMBL/GenBank/DDBJ whole genome shotgun (WGS) entry which is preliminary data.</text>
</comment>
<sequence length="148" mass="15898">MIGIKRRTPAMPPPVQAATHHRAAHYDGAVGSIGAARRLTADFLHQLAAEWYAPVGAEQMQDILLVVSELATNAERHSGGPYLVELAGDAESVHVTVWDSGSTLPRVFAPDPLRIGGHGMEIVLRLCDGLTMELVPVGKRVSARFDLT</sequence>
<keyword evidence="1" id="KW-0808">Transferase</keyword>
<dbReference type="Proteomes" id="UP001614394">
    <property type="component" value="Unassembled WGS sequence"/>
</dbReference>
<dbReference type="PANTHER" id="PTHR35526:SF3">
    <property type="entry name" value="ANTI-SIGMA-F FACTOR RSBW"/>
    <property type="match status" value="1"/>
</dbReference>
<keyword evidence="1" id="KW-0723">Serine/threonine-protein kinase</keyword>
<dbReference type="InterPro" id="IPR036890">
    <property type="entry name" value="HATPase_C_sf"/>
</dbReference>
<accession>A0ABW8C847</accession>
<dbReference type="CDD" id="cd16936">
    <property type="entry name" value="HATPase_RsbW-like"/>
    <property type="match status" value="1"/>
</dbReference>
<name>A0ABW8C847_9ACTN</name>
<dbReference type="Pfam" id="PF13581">
    <property type="entry name" value="HATPase_c_2"/>
    <property type="match status" value="1"/>
</dbReference>
<feature type="domain" description="Histidine kinase/HSP90-like ATPase" evidence="3">
    <location>
        <begin position="43"/>
        <end position="144"/>
    </location>
</feature>
<keyword evidence="1" id="KW-0418">Kinase</keyword>
<keyword evidence="5" id="KW-1185">Reference proteome</keyword>
<feature type="region of interest" description="Disordered" evidence="2">
    <location>
        <begin position="1"/>
        <end position="22"/>
    </location>
</feature>
<evidence type="ECO:0000313" key="4">
    <source>
        <dbReference type="EMBL" id="MFI9101942.1"/>
    </source>
</evidence>
<dbReference type="EMBL" id="JBITYG010000004">
    <property type="protein sequence ID" value="MFI9101942.1"/>
    <property type="molecule type" value="Genomic_DNA"/>
</dbReference>
<dbReference type="GO" id="GO:0005524">
    <property type="term" value="F:ATP binding"/>
    <property type="evidence" value="ECO:0007669"/>
    <property type="project" value="UniProtKB-KW"/>
</dbReference>
<dbReference type="RefSeq" id="WP_250974344.1">
    <property type="nucleotide sequence ID" value="NZ_JBITYG010000004.1"/>
</dbReference>
<dbReference type="PANTHER" id="PTHR35526">
    <property type="entry name" value="ANTI-SIGMA-F FACTOR RSBW-RELATED"/>
    <property type="match status" value="1"/>
</dbReference>
<proteinExistence type="predicted"/>
<keyword evidence="4" id="KW-0547">Nucleotide-binding</keyword>
<keyword evidence="4" id="KW-0067">ATP-binding</keyword>
<reference evidence="4 5" key="1">
    <citation type="submission" date="2024-10" db="EMBL/GenBank/DDBJ databases">
        <title>The Natural Products Discovery Center: Release of the First 8490 Sequenced Strains for Exploring Actinobacteria Biosynthetic Diversity.</title>
        <authorList>
            <person name="Kalkreuter E."/>
            <person name="Kautsar S.A."/>
            <person name="Yang D."/>
            <person name="Bader C.D."/>
            <person name="Teijaro C.N."/>
            <person name="Fluegel L."/>
            <person name="Davis C.M."/>
            <person name="Simpson J.R."/>
            <person name="Lauterbach L."/>
            <person name="Steele A.D."/>
            <person name="Gui C."/>
            <person name="Meng S."/>
            <person name="Li G."/>
            <person name="Viehrig K."/>
            <person name="Ye F."/>
            <person name="Su P."/>
            <person name="Kiefer A.F."/>
            <person name="Nichols A."/>
            <person name="Cepeda A.J."/>
            <person name="Yan W."/>
            <person name="Fan B."/>
            <person name="Jiang Y."/>
            <person name="Adhikari A."/>
            <person name="Zheng C.-J."/>
            <person name="Schuster L."/>
            <person name="Cowan T.M."/>
            <person name="Smanski M.J."/>
            <person name="Chevrette M.G."/>
            <person name="De Carvalho L.P.S."/>
            <person name="Shen B."/>
        </authorList>
    </citation>
    <scope>NUCLEOTIDE SEQUENCE [LARGE SCALE GENOMIC DNA]</scope>
    <source>
        <strain evidence="4 5">NPDC053399</strain>
    </source>
</reference>
<dbReference type="InterPro" id="IPR003594">
    <property type="entry name" value="HATPase_dom"/>
</dbReference>
<protein>
    <submittedName>
        <fullName evidence="4">ATP-binding protein</fullName>
    </submittedName>
</protein>
<dbReference type="Gene3D" id="3.30.565.10">
    <property type="entry name" value="Histidine kinase-like ATPase, C-terminal domain"/>
    <property type="match status" value="1"/>
</dbReference>
<dbReference type="InterPro" id="IPR050267">
    <property type="entry name" value="Anti-sigma-factor_SerPK"/>
</dbReference>
<organism evidence="4 5">
    <name type="scientific">Streptomyces fildesensis</name>
    <dbReference type="NCBI Taxonomy" id="375757"/>
    <lineage>
        <taxon>Bacteria</taxon>
        <taxon>Bacillati</taxon>
        <taxon>Actinomycetota</taxon>
        <taxon>Actinomycetes</taxon>
        <taxon>Kitasatosporales</taxon>
        <taxon>Streptomycetaceae</taxon>
        <taxon>Streptomyces</taxon>
    </lineage>
</organism>
<evidence type="ECO:0000259" key="3">
    <source>
        <dbReference type="Pfam" id="PF13581"/>
    </source>
</evidence>